<evidence type="ECO:0000313" key="2">
    <source>
        <dbReference type="Proteomes" id="UP000004259"/>
    </source>
</evidence>
<comment type="caution">
    <text evidence="1">The sequence shown here is derived from an EMBL/GenBank/DDBJ whole genome shotgun (WGS) entry which is preliminary data.</text>
</comment>
<protein>
    <submittedName>
        <fullName evidence="1">Uncharacterized protein</fullName>
    </submittedName>
</protein>
<gene>
    <name evidence="1" type="ORF">CUS_4833</name>
</gene>
<evidence type="ECO:0000313" key="1">
    <source>
        <dbReference type="EMBL" id="EGC02196.1"/>
    </source>
</evidence>
<reference evidence="1 2" key="1">
    <citation type="submission" date="2011-02" db="EMBL/GenBank/DDBJ databases">
        <authorList>
            <person name="Nelson K.E."/>
            <person name="Sutton G."/>
            <person name="Torralba M."/>
            <person name="Durkin S."/>
            <person name="Harkins D."/>
            <person name="Montgomery R."/>
            <person name="Ziemer C."/>
            <person name="Klaassens E."/>
            <person name="Ocuiv P."/>
            <person name="Morrison M."/>
        </authorList>
    </citation>
    <scope>NUCLEOTIDE SEQUENCE [LARGE SCALE GENOMIC DNA]</scope>
    <source>
        <strain evidence="1 2">8</strain>
    </source>
</reference>
<organism evidence="1 2">
    <name type="scientific">Ruminococcus albus 8</name>
    <dbReference type="NCBI Taxonomy" id="246199"/>
    <lineage>
        <taxon>Bacteria</taxon>
        <taxon>Bacillati</taxon>
        <taxon>Bacillota</taxon>
        <taxon>Clostridia</taxon>
        <taxon>Eubacteriales</taxon>
        <taxon>Oscillospiraceae</taxon>
        <taxon>Ruminococcus</taxon>
    </lineage>
</organism>
<dbReference type="AlphaFoldDB" id="E9SEU5"/>
<dbReference type="eggNOG" id="ENOG5031EWH">
    <property type="taxonomic scope" value="Bacteria"/>
</dbReference>
<keyword evidence="2" id="KW-1185">Reference proteome</keyword>
<dbReference type="STRING" id="246199.CUS_4833"/>
<dbReference type="OrthoDB" id="1681912at2"/>
<dbReference type="EMBL" id="ADKM02000102">
    <property type="protein sequence ID" value="EGC02196.1"/>
    <property type="molecule type" value="Genomic_DNA"/>
</dbReference>
<dbReference type="Proteomes" id="UP000004259">
    <property type="component" value="Unassembled WGS sequence"/>
</dbReference>
<sequence>MKTKNIRGRCIKIKLGKCEEVCRFYDELQKTYAEILQDNDDVISIRCNVLLKGFREGNYTTDFVCEKKSGELMVRETIYRDKLMKPKNRRLLDASKEYWAGHGVIDWGIVTNDNKE</sequence>
<name>E9SEU5_RUMAL</name>
<dbReference type="RefSeq" id="WP_002851331.1">
    <property type="nucleotide sequence ID" value="NZ_ADKM02000102.1"/>
</dbReference>
<accession>E9SEU5</accession>
<proteinExistence type="predicted"/>